<dbReference type="FunFam" id="1.10.10.10:FF:000001">
    <property type="entry name" value="LysR family transcriptional regulator"/>
    <property type="match status" value="1"/>
</dbReference>
<dbReference type="Pfam" id="PF00126">
    <property type="entry name" value="HTH_1"/>
    <property type="match status" value="1"/>
</dbReference>
<protein>
    <submittedName>
        <fullName evidence="6">LysR family transcriptional regulator</fullName>
    </submittedName>
</protein>
<dbReference type="InterPro" id="IPR005119">
    <property type="entry name" value="LysR_subst-bd"/>
</dbReference>
<dbReference type="CDD" id="cd08422">
    <property type="entry name" value="PBP2_CrgA_like"/>
    <property type="match status" value="1"/>
</dbReference>
<dbReference type="GO" id="GO:0006351">
    <property type="term" value="P:DNA-templated transcription"/>
    <property type="evidence" value="ECO:0007669"/>
    <property type="project" value="TreeGrafter"/>
</dbReference>
<keyword evidence="3" id="KW-0238">DNA-binding</keyword>
<evidence type="ECO:0000259" key="5">
    <source>
        <dbReference type="PROSITE" id="PS50931"/>
    </source>
</evidence>
<dbReference type="SUPFAM" id="SSF46785">
    <property type="entry name" value="Winged helix' DNA-binding domain"/>
    <property type="match status" value="1"/>
</dbReference>
<dbReference type="Pfam" id="PF03466">
    <property type="entry name" value="LysR_substrate"/>
    <property type="match status" value="1"/>
</dbReference>
<accession>A0A431TE80</accession>
<keyword evidence="2" id="KW-0805">Transcription regulation</keyword>
<evidence type="ECO:0000256" key="1">
    <source>
        <dbReference type="ARBA" id="ARBA00009437"/>
    </source>
</evidence>
<dbReference type="PANTHER" id="PTHR30537:SF1">
    <property type="entry name" value="HTH-TYPE TRANSCRIPTIONAL REGULATOR PGRR"/>
    <property type="match status" value="1"/>
</dbReference>
<dbReference type="Proteomes" id="UP000267418">
    <property type="component" value="Unassembled WGS sequence"/>
</dbReference>
<dbReference type="PROSITE" id="PS50931">
    <property type="entry name" value="HTH_LYSR"/>
    <property type="match status" value="1"/>
</dbReference>
<dbReference type="InterPro" id="IPR000847">
    <property type="entry name" value="LysR_HTH_N"/>
</dbReference>
<evidence type="ECO:0000256" key="3">
    <source>
        <dbReference type="ARBA" id="ARBA00023125"/>
    </source>
</evidence>
<dbReference type="RefSeq" id="WP_126473733.1">
    <property type="nucleotide sequence ID" value="NZ_RXOE01000012.1"/>
</dbReference>
<dbReference type="Gene3D" id="1.10.10.10">
    <property type="entry name" value="Winged helix-like DNA-binding domain superfamily/Winged helix DNA-binding domain"/>
    <property type="match status" value="1"/>
</dbReference>
<keyword evidence="4" id="KW-0804">Transcription</keyword>
<dbReference type="EMBL" id="RXOE01000012">
    <property type="protein sequence ID" value="RTQ30647.1"/>
    <property type="molecule type" value="Genomic_DNA"/>
</dbReference>
<dbReference type="InterPro" id="IPR058163">
    <property type="entry name" value="LysR-type_TF_proteobact-type"/>
</dbReference>
<evidence type="ECO:0000256" key="2">
    <source>
        <dbReference type="ARBA" id="ARBA00023015"/>
    </source>
</evidence>
<comment type="caution">
    <text evidence="6">The sequence shown here is derived from an EMBL/GenBank/DDBJ whole genome shotgun (WGS) entry which is preliminary data.</text>
</comment>
<comment type="similarity">
    <text evidence="1">Belongs to the LysR transcriptional regulatory family.</text>
</comment>
<feature type="domain" description="HTH lysR-type" evidence="5">
    <location>
        <begin position="1"/>
        <end position="59"/>
    </location>
</feature>
<dbReference type="Gene3D" id="3.40.190.290">
    <property type="match status" value="1"/>
</dbReference>
<dbReference type="InterPro" id="IPR036388">
    <property type="entry name" value="WH-like_DNA-bd_sf"/>
</dbReference>
<name>A0A431TE80_9BURK</name>
<reference evidence="6 7" key="1">
    <citation type="submission" date="2018-12" db="EMBL/GenBank/DDBJ databases">
        <title>The genome of Variovorax gossypii DSM 100435.</title>
        <authorList>
            <person name="Gao J."/>
            <person name="Sun J."/>
        </authorList>
    </citation>
    <scope>NUCLEOTIDE SEQUENCE [LARGE SCALE GENOMIC DNA]</scope>
    <source>
        <strain evidence="6 7">DSM 100435</strain>
    </source>
</reference>
<dbReference type="GO" id="GO:0043565">
    <property type="term" value="F:sequence-specific DNA binding"/>
    <property type="evidence" value="ECO:0007669"/>
    <property type="project" value="TreeGrafter"/>
</dbReference>
<organism evidence="6 7">
    <name type="scientific">Variovorax gossypii</name>
    <dbReference type="NCBI Taxonomy" id="1679495"/>
    <lineage>
        <taxon>Bacteria</taxon>
        <taxon>Pseudomonadati</taxon>
        <taxon>Pseudomonadota</taxon>
        <taxon>Betaproteobacteria</taxon>
        <taxon>Burkholderiales</taxon>
        <taxon>Comamonadaceae</taxon>
        <taxon>Variovorax</taxon>
    </lineage>
</organism>
<evidence type="ECO:0000256" key="4">
    <source>
        <dbReference type="ARBA" id="ARBA00023163"/>
    </source>
</evidence>
<proteinExistence type="inferred from homology"/>
<evidence type="ECO:0000313" key="7">
    <source>
        <dbReference type="Proteomes" id="UP000267418"/>
    </source>
</evidence>
<sequence>MDGFELLRTFAEVAFQGSFSRAAGRLGISKASVSKHVAALEARFNVRLLNRSTRSVSLTDAGRLLQARCAPLMEMIEQTTSELQARGSHPSGRLLITAPHGMVQTAFPRLLGDFLTSHPDVLVDLKLSNRVIDLVEEGVDMALRFGRIGDENLIVRRLRRMGLTLCATPRYWARRGIPVHPDDMRKHDVLAYSVVPGPPQIAFEVDGRPYNVPVRGRMDANDASALIGAALADIGAVCVPELLAQPYVEGAHLVPVLQDFMPGDIWLYAAYAQRRQNSAALRALLAMLEVRMRDSVPSLAVLTGAAPAPPA</sequence>
<dbReference type="AlphaFoldDB" id="A0A431TE80"/>
<dbReference type="GO" id="GO:0003700">
    <property type="term" value="F:DNA-binding transcription factor activity"/>
    <property type="evidence" value="ECO:0007669"/>
    <property type="project" value="InterPro"/>
</dbReference>
<dbReference type="InterPro" id="IPR036390">
    <property type="entry name" value="WH_DNA-bd_sf"/>
</dbReference>
<dbReference type="PANTHER" id="PTHR30537">
    <property type="entry name" value="HTH-TYPE TRANSCRIPTIONAL REGULATOR"/>
    <property type="match status" value="1"/>
</dbReference>
<dbReference type="SUPFAM" id="SSF53850">
    <property type="entry name" value="Periplasmic binding protein-like II"/>
    <property type="match status" value="1"/>
</dbReference>
<dbReference type="OrthoDB" id="9789529at2"/>
<keyword evidence="7" id="KW-1185">Reference proteome</keyword>
<evidence type="ECO:0000313" key="6">
    <source>
        <dbReference type="EMBL" id="RTQ30647.1"/>
    </source>
</evidence>
<gene>
    <name evidence="6" type="ORF">EJP69_28590</name>
</gene>